<proteinExistence type="predicted"/>
<keyword evidence="2" id="KW-1185">Reference proteome</keyword>
<gene>
    <name evidence="1" type="ORF">PsorP6_010352</name>
</gene>
<sequence>MWTLAFPGDCCSLDPLVHSISIVWTTCSLPFETLFGSIFSVQLSPDSNFGVLCGSDDTHSRIWKAEGSFQETSLRASAVRMEYNESPKERDQHFREINCISEHGHVAKAIKKAVQTKREASARDQKKMANHRAHAKRGRGGAAPH</sequence>
<reference evidence="1 2" key="1">
    <citation type="journal article" date="2022" name="bioRxiv">
        <title>The genome of the oomycete Peronosclerospora sorghi, a cosmopolitan pathogen of maize and sorghum, is inflated with dispersed pseudogenes.</title>
        <authorList>
            <person name="Fletcher K."/>
            <person name="Martin F."/>
            <person name="Isakeit T."/>
            <person name="Cavanaugh K."/>
            <person name="Magill C."/>
            <person name="Michelmore R."/>
        </authorList>
    </citation>
    <scope>NUCLEOTIDE SEQUENCE [LARGE SCALE GENOMIC DNA]</scope>
    <source>
        <strain evidence="1">P6</strain>
    </source>
</reference>
<dbReference type="Proteomes" id="UP001163321">
    <property type="component" value="Chromosome 6"/>
</dbReference>
<protein>
    <submittedName>
        <fullName evidence="1">Uncharacterized protein</fullName>
    </submittedName>
</protein>
<organism evidence="1 2">
    <name type="scientific">Peronosclerospora sorghi</name>
    <dbReference type="NCBI Taxonomy" id="230839"/>
    <lineage>
        <taxon>Eukaryota</taxon>
        <taxon>Sar</taxon>
        <taxon>Stramenopiles</taxon>
        <taxon>Oomycota</taxon>
        <taxon>Peronosporomycetes</taxon>
        <taxon>Peronosporales</taxon>
        <taxon>Peronosporaceae</taxon>
        <taxon>Peronosclerospora</taxon>
    </lineage>
</organism>
<dbReference type="EMBL" id="CM047585">
    <property type="protein sequence ID" value="KAI9909887.1"/>
    <property type="molecule type" value="Genomic_DNA"/>
</dbReference>
<comment type="caution">
    <text evidence="1">The sequence shown here is derived from an EMBL/GenBank/DDBJ whole genome shotgun (WGS) entry which is preliminary data.</text>
</comment>
<accession>A0ACC0VUC7</accession>
<evidence type="ECO:0000313" key="1">
    <source>
        <dbReference type="EMBL" id="KAI9909887.1"/>
    </source>
</evidence>
<name>A0ACC0VUC7_9STRA</name>
<evidence type="ECO:0000313" key="2">
    <source>
        <dbReference type="Proteomes" id="UP001163321"/>
    </source>
</evidence>